<dbReference type="EMBL" id="JBHSAM010000028">
    <property type="protein sequence ID" value="MFC4101676.1"/>
    <property type="molecule type" value="Genomic_DNA"/>
</dbReference>
<dbReference type="Proteomes" id="UP001595715">
    <property type="component" value="Unassembled WGS sequence"/>
</dbReference>
<name>A0ABV8K6P1_9BACL</name>
<sequence>MLVGSNYLSLCEESEANRERYREEAERHVATREYTTYKRYDLTPYDFERKREPRDMRVTHPKGATAYDFEYKQLIDLFLENPDRTIRDDLHAHGAVQWSAGLSHR</sequence>
<evidence type="ECO:0000313" key="2">
    <source>
        <dbReference type="Proteomes" id="UP001595715"/>
    </source>
</evidence>
<gene>
    <name evidence="1" type="ORF">ACFOZ8_18685</name>
</gene>
<dbReference type="RefSeq" id="WP_377720279.1">
    <property type="nucleotide sequence ID" value="NZ_JBHSAM010000028.1"/>
</dbReference>
<comment type="caution">
    <text evidence="1">The sequence shown here is derived from an EMBL/GenBank/DDBJ whole genome shotgun (WGS) entry which is preliminary data.</text>
</comment>
<organism evidence="1 2">
    <name type="scientific">Paenibacillus xanthanilyticus</name>
    <dbReference type="NCBI Taxonomy" id="1783531"/>
    <lineage>
        <taxon>Bacteria</taxon>
        <taxon>Bacillati</taxon>
        <taxon>Bacillota</taxon>
        <taxon>Bacilli</taxon>
        <taxon>Bacillales</taxon>
        <taxon>Paenibacillaceae</taxon>
        <taxon>Paenibacillus</taxon>
    </lineage>
</organism>
<evidence type="ECO:0000313" key="1">
    <source>
        <dbReference type="EMBL" id="MFC4101676.1"/>
    </source>
</evidence>
<accession>A0ABV8K6P1</accession>
<proteinExistence type="predicted"/>
<protein>
    <submittedName>
        <fullName evidence="1">Uncharacterized protein</fullName>
    </submittedName>
</protein>
<keyword evidence="2" id="KW-1185">Reference proteome</keyword>
<reference evidence="2" key="1">
    <citation type="journal article" date="2019" name="Int. J. Syst. Evol. Microbiol.">
        <title>The Global Catalogue of Microorganisms (GCM) 10K type strain sequencing project: providing services to taxonomists for standard genome sequencing and annotation.</title>
        <authorList>
            <consortium name="The Broad Institute Genomics Platform"/>
            <consortium name="The Broad Institute Genome Sequencing Center for Infectious Disease"/>
            <person name="Wu L."/>
            <person name="Ma J."/>
        </authorList>
    </citation>
    <scope>NUCLEOTIDE SEQUENCE [LARGE SCALE GENOMIC DNA]</scope>
    <source>
        <strain evidence="2">IBRC-M 10987</strain>
    </source>
</reference>